<evidence type="ECO:0000256" key="1">
    <source>
        <dbReference type="SAM" id="MobiDB-lite"/>
    </source>
</evidence>
<dbReference type="EnsemblPlants" id="OPUNC07G16310.1">
    <property type="protein sequence ID" value="OPUNC07G16310.1"/>
    <property type="gene ID" value="OPUNC07G16310"/>
</dbReference>
<feature type="region of interest" description="Disordered" evidence="1">
    <location>
        <begin position="1"/>
        <end position="61"/>
    </location>
</feature>
<dbReference type="Gramene" id="OPUNC07G16310.1">
    <property type="protein sequence ID" value="OPUNC07G16310.1"/>
    <property type="gene ID" value="OPUNC07G16310"/>
</dbReference>
<evidence type="ECO:0000313" key="2">
    <source>
        <dbReference type="EnsemblPlants" id="OPUNC07G16310.1"/>
    </source>
</evidence>
<dbReference type="HOGENOM" id="CLU_1456700_0_0_1"/>
<reference evidence="2" key="2">
    <citation type="submission" date="2018-05" db="EMBL/GenBank/DDBJ databases">
        <title>OpunRS2 (Oryza punctata Reference Sequence Version 2).</title>
        <authorList>
            <person name="Zhang J."/>
            <person name="Kudrna D."/>
            <person name="Lee S."/>
            <person name="Talag J."/>
            <person name="Welchert J."/>
            <person name="Wing R.A."/>
        </authorList>
    </citation>
    <scope>NUCLEOTIDE SEQUENCE [LARGE SCALE GENOMIC DNA]</scope>
</reference>
<evidence type="ECO:0000313" key="3">
    <source>
        <dbReference type="Proteomes" id="UP000026962"/>
    </source>
</evidence>
<feature type="compositionally biased region" description="Polar residues" evidence="1">
    <location>
        <begin position="32"/>
        <end position="54"/>
    </location>
</feature>
<proteinExistence type="predicted"/>
<organism evidence="2">
    <name type="scientific">Oryza punctata</name>
    <name type="common">Red rice</name>
    <dbReference type="NCBI Taxonomy" id="4537"/>
    <lineage>
        <taxon>Eukaryota</taxon>
        <taxon>Viridiplantae</taxon>
        <taxon>Streptophyta</taxon>
        <taxon>Embryophyta</taxon>
        <taxon>Tracheophyta</taxon>
        <taxon>Spermatophyta</taxon>
        <taxon>Magnoliopsida</taxon>
        <taxon>Liliopsida</taxon>
        <taxon>Poales</taxon>
        <taxon>Poaceae</taxon>
        <taxon>BOP clade</taxon>
        <taxon>Oryzoideae</taxon>
        <taxon>Oryzeae</taxon>
        <taxon>Oryzinae</taxon>
        <taxon>Oryza</taxon>
    </lineage>
</organism>
<sequence length="186" mass="19875">MAPHCRSIPRDATPPQTAAADRHRGRRRSLFIFTSNPHPRNDTVDQLQGSNSRITGYVPKGRVPPQIQRRRLECPRAVAQADSALVGRERGEEEGMSSVNTTLAALGSCGGGGKLDGCESPGKDGARCAWGERGGPVGGISDLVEGSPRIVVYHRPTLPEFTYRSRGGSAAVDWPYLLSPSDTVAS</sequence>
<accession>A0A0E0LLS7</accession>
<keyword evidence="3" id="KW-1185">Reference proteome</keyword>
<protein>
    <submittedName>
        <fullName evidence="2">Uncharacterized protein</fullName>
    </submittedName>
</protein>
<name>A0A0E0LLS7_ORYPU</name>
<dbReference type="AlphaFoldDB" id="A0A0E0LLS7"/>
<dbReference type="Proteomes" id="UP000026962">
    <property type="component" value="Chromosome 7"/>
</dbReference>
<reference evidence="2" key="1">
    <citation type="submission" date="2015-04" db="UniProtKB">
        <authorList>
            <consortium name="EnsemblPlants"/>
        </authorList>
    </citation>
    <scope>IDENTIFICATION</scope>
</reference>